<evidence type="ECO:0000313" key="3">
    <source>
        <dbReference type="Proteomes" id="UP000823388"/>
    </source>
</evidence>
<name>A0A8T0W0A0_PANVG</name>
<sequence>MARVRHPSAWSRLQVIAPPQRSPARRRQLPGSPTVAPPCPAPRALLAACSAGPRASLLGAAALPRLADRELRRPPCLPARRSRAPPPASSVSCWPSLQVLLPSAP</sequence>
<organism evidence="2 3">
    <name type="scientific">Panicum virgatum</name>
    <name type="common">Blackwell switchgrass</name>
    <dbReference type="NCBI Taxonomy" id="38727"/>
    <lineage>
        <taxon>Eukaryota</taxon>
        <taxon>Viridiplantae</taxon>
        <taxon>Streptophyta</taxon>
        <taxon>Embryophyta</taxon>
        <taxon>Tracheophyta</taxon>
        <taxon>Spermatophyta</taxon>
        <taxon>Magnoliopsida</taxon>
        <taxon>Liliopsida</taxon>
        <taxon>Poales</taxon>
        <taxon>Poaceae</taxon>
        <taxon>PACMAD clade</taxon>
        <taxon>Panicoideae</taxon>
        <taxon>Panicodae</taxon>
        <taxon>Paniceae</taxon>
        <taxon>Panicinae</taxon>
        <taxon>Panicum</taxon>
        <taxon>Panicum sect. Hiantes</taxon>
    </lineage>
</organism>
<reference evidence="2" key="1">
    <citation type="submission" date="2020-05" db="EMBL/GenBank/DDBJ databases">
        <title>WGS assembly of Panicum virgatum.</title>
        <authorList>
            <person name="Lovell J.T."/>
            <person name="Jenkins J."/>
            <person name="Shu S."/>
            <person name="Juenger T.E."/>
            <person name="Schmutz J."/>
        </authorList>
    </citation>
    <scope>NUCLEOTIDE SEQUENCE</scope>
    <source>
        <strain evidence="2">AP13</strain>
    </source>
</reference>
<keyword evidence="3" id="KW-1185">Reference proteome</keyword>
<proteinExistence type="predicted"/>
<dbReference type="Proteomes" id="UP000823388">
    <property type="component" value="Chromosome 2N"/>
</dbReference>
<gene>
    <name evidence="2" type="ORF">PVAP13_2NG562500</name>
</gene>
<accession>A0A8T0W0A0</accession>
<feature type="region of interest" description="Disordered" evidence="1">
    <location>
        <begin position="1"/>
        <end position="36"/>
    </location>
</feature>
<dbReference type="AlphaFoldDB" id="A0A8T0W0A0"/>
<protein>
    <submittedName>
        <fullName evidence="2">Uncharacterized protein</fullName>
    </submittedName>
</protein>
<evidence type="ECO:0000313" key="2">
    <source>
        <dbReference type="EMBL" id="KAG2638033.1"/>
    </source>
</evidence>
<evidence type="ECO:0000256" key="1">
    <source>
        <dbReference type="SAM" id="MobiDB-lite"/>
    </source>
</evidence>
<comment type="caution">
    <text evidence="2">The sequence shown here is derived from an EMBL/GenBank/DDBJ whole genome shotgun (WGS) entry which is preliminary data.</text>
</comment>
<dbReference type="EMBL" id="CM029040">
    <property type="protein sequence ID" value="KAG2638033.1"/>
    <property type="molecule type" value="Genomic_DNA"/>
</dbReference>